<dbReference type="GO" id="GO:0046982">
    <property type="term" value="F:protein heterodimerization activity"/>
    <property type="evidence" value="ECO:0007669"/>
    <property type="project" value="InterPro"/>
</dbReference>
<dbReference type="CDD" id="cd07978">
    <property type="entry name" value="HFD_TAF13"/>
    <property type="match status" value="1"/>
</dbReference>
<dbReference type="InterPro" id="IPR003195">
    <property type="entry name" value="TFIID_TAF13"/>
</dbReference>
<organism evidence="6 7">
    <name type="scientific">Daphnia galeata</name>
    <dbReference type="NCBI Taxonomy" id="27404"/>
    <lineage>
        <taxon>Eukaryota</taxon>
        <taxon>Metazoa</taxon>
        <taxon>Ecdysozoa</taxon>
        <taxon>Arthropoda</taxon>
        <taxon>Crustacea</taxon>
        <taxon>Branchiopoda</taxon>
        <taxon>Diplostraca</taxon>
        <taxon>Cladocera</taxon>
        <taxon>Anomopoda</taxon>
        <taxon>Daphniidae</taxon>
        <taxon>Daphnia</taxon>
    </lineage>
</organism>
<dbReference type="EMBL" id="CAKKLH010000226">
    <property type="protein sequence ID" value="CAH0106697.1"/>
    <property type="molecule type" value="Genomic_DNA"/>
</dbReference>
<evidence type="ECO:0000256" key="1">
    <source>
        <dbReference type="ARBA" id="ARBA00004123"/>
    </source>
</evidence>
<dbReference type="OrthoDB" id="440760at2759"/>
<dbReference type="GO" id="GO:0006366">
    <property type="term" value="P:transcription by RNA polymerase II"/>
    <property type="evidence" value="ECO:0007669"/>
    <property type="project" value="InterPro"/>
</dbReference>
<dbReference type="Proteomes" id="UP000789390">
    <property type="component" value="Unassembled WGS sequence"/>
</dbReference>
<proteinExistence type="inferred from homology"/>
<dbReference type="PANTHER" id="PTHR11380:SF16">
    <property type="entry name" value="TRANSCRIPTION INITIATION PROTEIN SPT3 HOMOLOG"/>
    <property type="match status" value="1"/>
</dbReference>
<dbReference type="GO" id="GO:0005634">
    <property type="term" value="C:nucleus"/>
    <property type="evidence" value="ECO:0007669"/>
    <property type="project" value="UniProtKB-SubCell"/>
</dbReference>
<dbReference type="AlphaFoldDB" id="A0A8J2WKY1"/>
<keyword evidence="2" id="KW-0805">Transcription regulation</keyword>
<dbReference type="PANTHER" id="PTHR11380">
    <property type="entry name" value="TRANSCRIPTION INITIATION FACTOR TFIID/SUPT3-RELATED"/>
    <property type="match status" value="1"/>
</dbReference>
<dbReference type="Gene3D" id="1.10.20.10">
    <property type="entry name" value="Histone, subunit A"/>
    <property type="match status" value="1"/>
</dbReference>
<evidence type="ECO:0000256" key="4">
    <source>
        <dbReference type="ARBA" id="ARBA00023242"/>
    </source>
</evidence>
<dbReference type="SUPFAM" id="SSF47113">
    <property type="entry name" value="Histone-fold"/>
    <property type="match status" value="1"/>
</dbReference>
<dbReference type="Pfam" id="PF02269">
    <property type="entry name" value="TFIID-18kDa"/>
    <property type="match status" value="1"/>
</dbReference>
<gene>
    <name evidence="6" type="ORF">DGAL_LOCUS9854</name>
</gene>
<comment type="subcellular location">
    <subcellularLocation>
        <location evidence="1">Nucleus</location>
    </subcellularLocation>
</comment>
<evidence type="ECO:0000313" key="7">
    <source>
        <dbReference type="Proteomes" id="UP000789390"/>
    </source>
</evidence>
<evidence type="ECO:0000313" key="6">
    <source>
        <dbReference type="EMBL" id="CAH0106697.1"/>
    </source>
</evidence>
<comment type="caution">
    <text evidence="6">The sequence shown here is derived from an EMBL/GenBank/DDBJ whole genome shotgun (WGS) entry which is preliminary data.</text>
</comment>
<protein>
    <submittedName>
        <fullName evidence="6">Uncharacterized protein</fullName>
    </submittedName>
</protein>
<accession>A0A8J2WKY1</accession>
<evidence type="ECO:0000256" key="3">
    <source>
        <dbReference type="ARBA" id="ARBA00023163"/>
    </source>
</evidence>
<name>A0A8J2WKY1_9CRUS</name>
<keyword evidence="4" id="KW-0539">Nucleus</keyword>
<keyword evidence="3" id="KW-0804">Transcription</keyword>
<evidence type="ECO:0000256" key="5">
    <source>
        <dbReference type="ARBA" id="ARBA00061274"/>
    </source>
</evidence>
<keyword evidence="7" id="KW-1185">Reference proteome</keyword>
<dbReference type="InterPro" id="IPR009072">
    <property type="entry name" value="Histone-fold"/>
</dbReference>
<reference evidence="6" key="1">
    <citation type="submission" date="2021-11" db="EMBL/GenBank/DDBJ databases">
        <authorList>
            <person name="Schell T."/>
        </authorList>
    </citation>
    <scope>NUCLEOTIDE SEQUENCE</scope>
    <source>
        <strain evidence="6">M5</strain>
    </source>
</reference>
<evidence type="ECO:0000256" key="2">
    <source>
        <dbReference type="ARBA" id="ARBA00023015"/>
    </source>
</evidence>
<dbReference type="GO" id="GO:0003713">
    <property type="term" value="F:transcription coactivator activity"/>
    <property type="evidence" value="ECO:0007669"/>
    <property type="project" value="TreeGrafter"/>
</dbReference>
<comment type="similarity">
    <text evidence="5">Belongs to the SPT3 family.</text>
</comment>
<sequence>MSDANFSNNSSTNGWFTEEIQKIMYGFGDSKHALKETAESIETVLKEQLIQLLNALFEVAAKTNSKTIGMKEFIFLLRHRPVKLKRFYEYLVVSGRGFKKLAKEVDVTKDTESEFCDTSIEAGNKEMNSALAYLQHIDPTGNLLCAVTTTKFADDTNKERKERIDRMTTAMNLLEYKEYHKIKSTSFQKIQRAGKFKDWLLKDSPNPEVTLSAKTWSTLCFFAHETIAEIVDLAFIVRRDNTVGHEQITWSRSMKPLQTAEVMEAIRRFNNTNNSFSTLFGRKAVSPTGYRLLAL</sequence>